<dbReference type="InterPro" id="IPR000195">
    <property type="entry name" value="Rab-GAP-TBC_dom"/>
</dbReference>
<dbReference type="AlphaFoldDB" id="A0AAU9IBN6"/>
<dbReference type="PANTHER" id="PTHR47219">
    <property type="entry name" value="RAB GTPASE-ACTIVATING PROTEIN 1-LIKE"/>
    <property type="match status" value="1"/>
</dbReference>
<keyword evidence="1" id="KW-0343">GTPase activation</keyword>
<protein>
    <recommendedName>
        <fullName evidence="2">Rab-GAP TBC domain-containing protein</fullName>
    </recommendedName>
</protein>
<dbReference type="SMART" id="SM00164">
    <property type="entry name" value="TBC"/>
    <property type="match status" value="1"/>
</dbReference>
<proteinExistence type="predicted"/>
<organism evidence="3 4">
    <name type="scientific">Blepharisma stoltei</name>
    <dbReference type="NCBI Taxonomy" id="1481888"/>
    <lineage>
        <taxon>Eukaryota</taxon>
        <taxon>Sar</taxon>
        <taxon>Alveolata</taxon>
        <taxon>Ciliophora</taxon>
        <taxon>Postciliodesmatophora</taxon>
        <taxon>Heterotrichea</taxon>
        <taxon>Heterotrichida</taxon>
        <taxon>Blepharismidae</taxon>
        <taxon>Blepharisma</taxon>
    </lineage>
</organism>
<feature type="domain" description="Rab-GAP TBC" evidence="2">
    <location>
        <begin position="57"/>
        <end position="245"/>
    </location>
</feature>
<reference evidence="3" key="1">
    <citation type="submission" date="2021-09" db="EMBL/GenBank/DDBJ databases">
        <authorList>
            <consortium name="AG Swart"/>
            <person name="Singh M."/>
            <person name="Singh A."/>
            <person name="Seah K."/>
            <person name="Emmerich C."/>
        </authorList>
    </citation>
    <scope>NUCLEOTIDE SEQUENCE</scope>
    <source>
        <strain evidence="3">ATCC30299</strain>
    </source>
</reference>
<dbReference type="PROSITE" id="PS50086">
    <property type="entry name" value="TBC_RABGAP"/>
    <property type="match status" value="1"/>
</dbReference>
<dbReference type="Gene3D" id="1.10.8.270">
    <property type="entry name" value="putative rabgap domain of human tbc1 domain family member 14 like domains"/>
    <property type="match status" value="1"/>
</dbReference>
<evidence type="ECO:0000313" key="4">
    <source>
        <dbReference type="Proteomes" id="UP001162131"/>
    </source>
</evidence>
<evidence type="ECO:0000256" key="1">
    <source>
        <dbReference type="ARBA" id="ARBA00022468"/>
    </source>
</evidence>
<gene>
    <name evidence="3" type="ORF">BSTOLATCC_MIC7549</name>
</gene>
<dbReference type="EMBL" id="CAJZBQ010000009">
    <property type="protein sequence ID" value="CAG9312753.1"/>
    <property type="molecule type" value="Genomic_DNA"/>
</dbReference>
<dbReference type="GO" id="GO:0005096">
    <property type="term" value="F:GTPase activator activity"/>
    <property type="evidence" value="ECO:0007669"/>
    <property type="project" value="UniProtKB-KW"/>
</dbReference>
<evidence type="ECO:0000259" key="2">
    <source>
        <dbReference type="PROSITE" id="PS50086"/>
    </source>
</evidence>
<dbReference type="InterPro" id="IPR035969">
    <property type="entry name" value="Rab-GAP_TBC_sf"/>
</dbReference>
<keyword evidence="4" id="KW-1185">Reference proteome</keyword>
<dbReference type="FunFam" id="1.10.8.270:FF:000001">
    <property type="entry name" value="TBC1 domain family member 1"/>
    <property type="match status" value="1"/>
</dbReference>
<accession>A0AAU9IBN6</accession>
<sequence>MEYVDKYGFVSETKPKRSNLSFIKVNSRIEKWQKMLTQWEKYTTSKEKILKNRCRKGIPDVIRGRAWYMMSNTQKVKDYYPKNMYEDIKTSNLRSANMNDINKDLARTFPENVYFRFQGGQEALLNVLRAYSLLDTEVGYCQGMAYLVGVLLMFMDEENAFYLFVNIMYNFDMRGYFLNGMEKTYLSLYITNKLMKLYEPALWEHFNDVGFVSQIYATQWYVTIFTYSFQMETILRIWDCYLYEGPKILYRMSLGFMRFSKNHLKNLGIDLILRKVREIEETIDVEQWFKVSFNISLSRKRIKEIEKEYIEGPDEEFIQWRA</sequence>
<dbReference type="Proteomes" id="UP001162131">
    <property type="component" value="Unassembled WGS sequence"/>
</dbReference>
<dbReference type="Gene3D" id="1.10.10.750">
    <property type="entry name" value="Ypt/Rab-GAP domain of gyp1p, domain 1"/>
    <property type="match status" value="1"/>
</dbReference>
<dbReference type="Gene3D" id="1.10.472.80">
    <property type="entry name" value="Ypt/Rab-GAP domain of gyp1p, domain 3"/>
    <property type="match status" value="1"/>
</dbReference>
<dbReference type="GO" id="GO:0031267">
    <property type="term" value="F:small GTPase binding"/>
    <property type="evidence" value="ECO:0007669"/>
    <property type="project" value="TreeGrafter"/>
</dbReference>
<dbReference type="InterPro" id="IPR050302">
    <property type="entry name" value="Rab_GAP_TBC_domain"/>
</dbReference>
<dbReference type="Pfam" id="PF00566">
    <property type="entry name" value="RabGAP-TBC"/>
    <property type="match status" value="1"/>
</dbReference>
<dbReference type="SUPFAM" id="SSF47923">
    <property type="entry name" value="Ypt/Rab-GAP domain of gyp1p"/>
    <property type="match status" value="2"/>
</dbReference>
<dbReference type="PANTHER" id="PTHR47219:SF9">
    <property type="entry name" value="GTPASE ACTIVATING PROTEIN AND CENTROSOME-ASSOCIATED, ISOFORM B"/>
    <property type="match status" value="1"/>
</dbReference>
<dbReference type="FunFam" id="1.10.10.750:FF:000001">
    <property type="entry name" value="TBC1 domain family member 10A"/>
    <property type="match status" value="1"/>
</dbReference>
<evidence type="ECO:0000313" key="3">
    <source>
        <dbReference type="EMBL" id="CAG9312753.1"/>
    </source>
</evidence>
<name>A0AAU9IBN6_9CILI</name>
<comment type="caution">
    <text evidence="3">The sequence shown here is derived from an EMBL/GenBank/DDBJ whole genome shotgun (WGS) entry which is preliminary data.</text>
</comment>